<dbReference type="EMBL" id="JACHWQ010000010">
    <property type="protein sequence ID" value="MBB2977050.1"/>
    <property type="molecule type" value="Genomic_DNA"/>
</dbReference>
<comment type="caution">
    <text evidence="3">The sequence shown here is derived from an EMBL/GenBank/DDBJ whole genome shotgun (WGS) entry which is preliminary data.</text>
</comment>
<dbReference type="AlphaFoldDB" id="A0A7W4YN18"/>
<feature type="transmembrane region" description="Helical" evidence="2">
    <location>
        <begin position="75"/>
        <end position="93"/>
    </location>
</feature>
<dbReference type="Pfam" id="PF09534">
    <property type="entry name" value="Trp_oprn_chp"/>
    <property type="match status" value="1"/>
</dbReference>
<accession>A0A7W4YN18</accession>
<feature type="region of interest" description="Disordered" evidence="1">
    <location>
        <begin position="177"/>
        <end position="200"/>
    </location>
</feature>
<name>A0A7W4YN18_9MICO</name>
<keyword evidence="2" id="KW-1133">Transmembrane helix</keyword>
<feature type="transmembrane region" description="Helical" evidence="2">
    <location>
        <begin position="48"/>
        <end position="68"/>
    </location>
</feature>
<evidence type="ECO:0000313" key="3">
    <source>
        <dbReference type="EMBL" id="MBB2977050.1"/>
    </source>
</evidence>
<dbReference type="InterPro" id="IPR019051">
    <property type="entry name" value="Trp_biosyn_TM_oprn/chp"/>
</dbReference>
<organism evidence="3 4">
    <name type="scientific">Microbacterium endophyticum</name>
    <dbReference type="NCBI Taxonomy" id="1526412"/>
    <lineage>
        <taxon>Bacteria</taxon>
        <taxon>Bacillati</taxon>
        <taxon>Actinomycetota</taxon>
        <taxon>Actinomycetes</taxon>
        <taxon>Micrococcales</taxon>
        <taxon>Microbacteriaceae</taxon>
        <taxon>Microbacterium</taxon>
    </lineage>
</organism>
<keyword evidence="2" id="KW-0812">Transmembrane</keyword>
<gene>
    <name evidence="3" type="ORF">FHX49_002642</name>
</gene>
<evidence type="ECO:0000256" key="2">
    <source>
        <dbReference type="SAM" id="Phobius"/>
    </source>
</evidence>
<evidence type="ECO:0000313" key="4">
    <source>
        <dbReference type="Proteomes" id="UP000529310"/>
    </source>
</evidence>
<dbReference type="Proteomes" id="UP000529310">
    <property type="component" value="Unassembled WGS sequence"/>
</dbReference>
<proteinExistence type="predicted"/>
<feature type="transmembrane region" description="Helical" evidence="2">
    <location>
        <begin position="132"/>
        <end position="154"/>
    </location>
</feature>
<dbReference type="RefSeq" id="WP_165138231.1">
    <property type="nucleotide sequence ID" value="NZ_CP049255.1"/>
</dbReference>
<reference evidence="3 4" key="1">
    <citation type="submission" date="2020-08" db="EMBL/GenBank/DDBJ databases">
        <title>Sequencing the genomes of 1000 actinobacteria strains.</title>
        <authorList>
            <person name="Klenk H.-P."/>
        </authorList>
    </citation>
    <scope>NUCLEOTIDE SEQUENCE [LARGE SCALE GENOMIC DNA]</scope>
    <source>
        <strain evidence="3 4">DSM 27099</strain>
    </source>
</reference>
<keyword evidence="2" id="KW-0472">Membrane</keyword>
<keyword evidence="4" id="KW-1185">Reference proteome</keyword>
<evidence type="ECO:0000256" key="1">
    <source>
        <dbReference type="SAM" id="MobiDB-lite"/>
    </source>
</evidence>
<protein>
    <submittedName>
        <fullName evidence="3">Putative membrane protein (TIGR02234 family)</fullName>
    </submittedName>
</protein>
<sequence length="200" mass="20628">MTARARLTSVLAVLAAGVLGIISSTQTWLDVTVADGSSSTLSVSGAAAIPVLAPLSLAVLATGAALSIIGVVLRYVFGILTLVIAAGLLYATAEVAFGRPVTAVSSTVTEATGISGIDAVSDLVSDVSVTPWPFFSLVAWIILICGSVFLLATARRWYRGGRKYDTSTRRATVDGQPLDSIDSWDDLSRGDDPTAPGDAR</sequence>